<keyword evidence="4" id="KW-1185">Reference proteome</keyword>
<organism evidence="3 4">
    <name type="scientific">Salix brachista</name>
    <dbReference type="NCBI Taxonomy" id="2182728"/>
    <lineage>
        <taxon>Eukaryota</taxon>
        <taxon>Viridiplantae</taxon>
        <taxon>Streptophyta</taxon>
        <taxon>Embryophyta</taxon>
        <taxon>Tracheophyta</taxon>
        <taxon>Spermatophyta</taxon>
        <taxon>Magnoliopsida</taxon>
        <taxon>eudicotyledons</taxon>
        <taxon>Gunneridae</taxon>
        <taxon>Pentapetalae</taxon>
        <taxon>rosids</taxon>
        <taxon>fabids</taxon>
        <taxon>Malpighiales</taxon>
        <taxon>Salicaceae</taxon>
        <taxon>Saliceae</taxon>
        <taxon>Salix</taxon>
    </lineage>
</organism>
<feature type="domain" description="Sieve element occlusion N-terminal" evidence="1">
    <location>
        <begin position="18"/>
        <end position="154"/>
    </location>
</feature>
<dbReference type="PANTHER" id="PTHR33232">
    <property type="entry name" value="PROTEIN SIEVE ELEMENT OCCLUSION B-LIKE"/>
    <property type="match status" value="1"/>
</dbReference>
<feature type="domain" description="Sieve element occlusion C-terminal" evidence="2">
    <location>
        <begin position="384"/>
        <end position="492"/>
    </location>
</feature>
<dbReference type="EMBL" id="VDCV01000008">
    <property type="protein sequence ID" value="KAB5545223.1"/>
    <property type="molecule type" value="Genomic_DNA"/>
</dbReference>
<comment type="caution">
    <text evidence="3">The sequence shown here is derived from an EMBL/GenBank/DDBJ whole genome shotgun (WGS) entry which is preliminary data.</text>
</comment>
<gene>
    <name evidence="3" type="ORF">DKX38_013335</name>
</gene>
<dbReference type="InterPro" id="IPR027944">
    <property type="entry name" value="SEO_C"/>
</dbReference>
<dbReference type="Proteomes" id="UP000326939">
    <property type="component" value="Chromosome 8"/>
</dbReference>
<dbReference type="Pfam" id="PF14577">
    <property type="entry name" value="SEO_C"/>
    <property type="match status" value="2"/>
</dbReference>
<evidence type="ECO:0000313" key="4">
    <source>
        <dbReference type="Proteomes" id="UP000326939"/>
    </source>
</evidence>
<dbReference type="InterPro" id="IPR039299">
    <property type="entry name" value="SEOA"/>
</dbReference>
<dbReference type="Pfam" id="PF14576">
    <property type="entry name" value="SEO_N"/>
    <property type="match status" value="1"/>
</dbReference>
<dbReference type="InterPro" id="IPR027942">
    <property type="entry name" value="SEO_N"/>
</dbReference>
<sequence length="557" mass="63362">MAVVPQNTRRERNMFAESDDSTMMKLIQGTHYPNGREFSVKPLLHIVEHVFLCATPAPGITNFEAQLDELKEKVLQNDSHKMMDMLSYTISKISCQMSSKCYGGGDAHETTMEILNLVSSYSWDAKVALALAAFAVTYGEFWLVTQLYLPSPLAGVDQLRRKSVLLLISDLELSHEELSMLEQLYSEAREQPGRPESQYEIVWLPVVDRSTPWNETKEKMFETFQSMMPWYSVLHPSLLDVAVIRYIKEMWHFNKKALIVVLDPQGKVVNPNAFHMTWIWGSLAFPFSSSREEALWKEENWNIQFLVDDIDPSILSWIEQGKFICLYGGEDIEWIRKFTAKAKAVAKDARIQLEMVYIGKSNPGENVRKINGWRACGTPRCNTRAADNDSIMKEIMTMLSFDGSDQGWAVISKGSDEMAKARGDTILRSFVEFESWKKSAEEKGFLPALIDHLHLLHSPSHCNRLILPGATGSIPERIGCAECGRPMEKFLIVREMLRVGWNGSGFSVRVHGSMMDKLEKNSFRFMRLVVDMMKVHPPTTIGRRKGKVNGRVGYDGP</sequence>
<dbReference type="AlphaFoldDB" id="A0A5N5LR47"/>
<evidence type="ECO:0000259" key="2">
    <source>
        <dbReference type="Pfam" id="PF14577"/>
    </source>
</evidence>
<dbReference type="PANTHER" id="PTHR33232:SF20">
    <property type="entry name" value="PROTEIN SIEVE ELEMENT OCCLUSION B-LIKE"/>
    <property type="match status" value="1"/>
</dbReference>
<dbReference type="GO" id="GO:0010088">
    <property type="term" value="P:phloem development"/>
    <property type="evidence" value="ECO:0007669"/>
    <property type="project" value="InterPro"/>
</dbReference>
<evidence type="ECO:0000313" key="3">
    <source>
        <dbReference type="EMBL" id="KAB5545223.1"/>
    </source>
</evidence>
<reference evidence="4" key="1">
    <citation type="journal article" date="2019" name="Gigascience">
        <title>De novo genome assembly of the endangered Acer yangbiense, a plant species with extremely small populations endemic to Yunnan Province, China.</title>
        <authorList>
            <person name="Yang J."/>
            <person name="Wariss H.M."/>
            <person name="Tao L."/>
            <person name="Zhang R."/>
            <person name="Yun Q."/>
            <person name="Hollingsworth P."/>
            <person name="Dao Z."/>
            <person name="Luo G."/>
            <person name="Guo H."/>
            <person name="Ma Y."/>
            <person name="Sun W."/>
        </authorList>
    </citation>
    <scope>NUCLEOTIDE SEQUENCE [LARGE SCALE GENOMIC DNA]</scope>
    <source>
        <strain evidence="4">cv. br00</strain>
    </source>
</reference>
<accession>A0A5N5LR47</accession>
<proteinExistence type="predicted"/>
<feature type="domain" description="Sieve element occlusion C-terminal" evidence="2">
    <location>
        <begin position="290"/>
        <end position="371"/>
    </location>
</feature>
<name>A0A5N5LR47_9ROSI</name>
<evidence type="ECO:0008006" key="5">
    <source>
        <dbReference type="Google" id="ProtNLM"/>
    </source>
</evidence>
<evidence type="ECO:0000259" key="1">
    <source>
        <dbReference type="Pfam" id="PF14576"/>
    </source>
</evidence>
<protein>
    <recommendedName>
        <fullName evidence="5">Sieve element occlusion C-terminal domain-containing protein</fullName>
    </recommendedName>
</protein>